<dbReference type="PANTHER" id="PTHR42718">
    <property type="entry name" value="MAJOR FACILITATOR SUPERFAMILY MULTIDRUG TRANSPORTER MFSC"/>
    <property type="match status" value="1"/>
</dbReference>
<keyword evidence="4 6" id="KW-1133">Transmembrane helix</keyword>
<protein>
    <submittedName>
        <fullName evidence="8">MFS transporter</fullName>
    </submittedName>
</protein>
<evidence type="ECO:0000313" key="8">
    <source>
        <dbReference type="EMBL" id="RKW70560.1"/>
    </source>
</evidence>
<feature type="transmembrane region" description="Helical" evidence="6">
    <location>
        <begin position="154"/>
        <end position="174"/>
    </location>
</feature>
<dbReference type="InterPro" id="IPR036259">
    <property type="entry name" value="MFS_trans_sf"/>
</dbReference>
<evidence type="ECO:0000313" key="9">
    <source>
        <dbReference type="Proteomes" id="UP000273119"/>
    </source>
</evidence>
<evidence type="ECO:0000256" key="1">
    <source>
        <dbReference type="ARBA" id="ARBA00004651"/>
    </source>
</evidence>
<keyword evidence="3 6" id="KW-0812">Transmembrane</keyword>
<dbReference type="Gene3D" id="1.20.1720.10">
    <property type="entry name" value="Multidrug resistance protein D"/>
    <property type="match status" value="1"/>
</dbReference>
<evidence type="ECO:0000256" key="4">
    <source>
        <dbReference type="ARBA" id="ARBA00022989"/>
    </source>
</evidence>
<feature type="transmembrane region" description="Helical" evidence="6">
    <location>
        <begin position="93"/>
        <end position="110"/>
    </location>
</feature>
<sequence>MILLAQFVIPLSISGTAVALPSIAAELGSAPTPLQWVVNGFNVSFAICTILWGAGSDRIGYSRTFRIGIVMTAAGGAVSALAPTVAMLDAGRVIAGIGSAAVLTGAAPLISRLFDGAKRAKAFALFGTINGLGLAAGPALCGLLLSAWGWRGIFAAHTAVLLIALLGSVWLPRFGRGTTSRGQLFDFSAMRAPRFLAMALVPVAGAVGFVTFLTYLPSALQAIHGLASGVVGALMLIMTVPVLLAPSVVHRVMRSGRVTPVPVVLASFACLLGGGVGVLLLLRPDLPVVLGVLPMILLGLGFGLPLGFVDAEALAAVPKDRAGAASGVLNLFRIGSEAVFVAAYAAVLSAVITHALPGSAGALTASGATGHPWVYRDGLVTAGLAMMALVFLLGAVFVVLSRAASRQSRNSVNVSAETQPLTAKR</sequence>
<feature type="transmembrane region" description="Helical" evidence="6">
    <location>
        <begin position="67"/>
        <end position="87"/>
    </location>
</feature>
<evidence type="ECO:0000256" key="2">
    <source>
        <dbReference type="ARBA" id="ARBA00022448"/>
    </source>
</evidence>
<comment type="subcellular location">
    <subcellularLocation>
        <location evidence="1">Cell membrane</location>
        <topology evidence="1">Multi-pass membrane protein</topology>
    </subcellularLocation>
</comment>
<dbReference type="GO" id="GO:0022857">
    <property type="term" value="F:transmembrane transporter activity"/>
    <property type="evidence" value="ECO:0007669"/>
    <property type="project" value="InterPro"/>
</dbReference>
<feature type="transmembrane region" description="Helical" evidence="6">
    <location>
        <begin position="378"/>
        <end position="400"/>
    </location>
</feature>
<comment type="caution">
    <text evidence="8">The sequence shown here is derived from an EMBL/GenBank/DDBJ whole genome shotgun (WGS) entry which is preliminary data.</text>
</comment>
<gene>
    <name evidence="8" type="ORF">DWQ67_08260</name>
</gene>
<reference evidence="8 9" key="1">
    <citation type="submission" date="2018-07" db="EMBL/GenBank/DDBJ databases">
        <title>Arthrobacter sp. nov., isolated from raw cow's milk with high bacterial count.</title>
        <authorList>
            <person name="Hahne J."/>
            <person name="Isele D."/>
            <person name="Lipski A."/>
        </authorList>
    </citation>
    <scope>NUCLEOTIDE SEQUENCE [LARGE SCALE GENOMIC DNA]</scope>
    <source>
        <strain evidence="8 9">JZ R-183</strain>
    </source>
</reference>
<feature type="transmembrane region" description="Helical" evidence="6">
    <location>
        <begin position="34"/>
        <end position="55"/>
    </location>
</feature>
<dbReference type="InterPro" id="IPR020846">
    <property type="entry name" value="MFS_dom"/>
</dbReference>
<dbReference type="CDD" id="cd17321">
    <property type="entry name" value="MFS_MMR_MDR_like"/>
    <property type="match status" value="1"/>
</dbReference>
<keyword evidence="9" id="KW-1185">Reference proteome</keyword>
<name>A0A496PJF7_9MICC</name>
<feature type="transmembrane region" description="Helical" evidence="6">
    <location>
        <begin position="288"/>
        <end position="309"/>
    </location>
</feature>
<dbReference type="AlphaFoldDB" id="A0A496PJF7"/>
<dbReference type="Pfam" id="PF07690">
    <property type="entry name" value="MFS_1"/>
    <property type="match status" value="1"/>
</dbReference>
<accession>A0A496PJF7</accession>
<dbReference type="PANTHER" id="PTHR42718:SF9">
    <property type="entry name" value="MAJOR FACILITATOR SUPERFAMILY MULTIDRUG TRANSPORTER MFSC"/>
    <property type="match status" value="1"/>
</dbReference>
<evidence type="ECO:0000259" key="7">
    <source>
        <dbReference type="PROSITE" id="PS50850"/>
    </source>
</evidence>
<feature type="transmembrane region" description="Helical" evidence="6">
    <location>
        <begin position="195"/>
        <end position="216"/>
    </location>
</feature>
<proteinExistence type="predicted"/>
<dbReference type="Proteomes" id="UP000273119">
    <property type="component" value="Unassembled WGS sequence"/>
</dbReference>
<dbReference type="PROSITE" id="PS50850">
    <property type="entry name" value="MFS"/>
    <property type="match status" value="1"/>
</dbReference>
<feature type="transmembrane region" description="Helical" evidence="6">
    <location>
        <begin position="222"/>
        <end position="249"/>
    </location>
</feature>
<feature type="transmembrane region" description="Helical" evidence="6">
    <location>
        <begin position="338"/>
        <end position="358"/>
    </location>
</feature>
<feature type="transmembrane region" description="Helical" evidence="6">
    <location>
        <begin position="261"/>
        <end position="282"/>
    </location>
</feature>
<evidence type="ECO:0000256" key="5">
    <source>
        <dbReference type="ARBA" id="ARBA00023136"/>
    </source>
</evidence>
<keyword evidence="2" id="KW-0813">Transport</keyword>
<dbReference type="SUPFAM" id="SSF103473">
    <property type="entry name" value="MFS general substrate transporter"/>
    <property type="match status" value="1"/>
</dbReference>
<dbReference type="GO" id="GO:0005886">
    <property type="term" value="C:plasma membrane"/>
    <property type="evidence" value="ECO:0007669"/>
    <property type="project" value="UniProtKB-SubCell"/>
</dbReference>
<dbReference type="InterPro" id="IPR011701">
    <property type="entry name" value="MFS"/>
</dbReference>
<feature type="transmembrane region" description="Helical" evidence="6">
    <location>
        <begin position="122"/>
        <end position="148"/>
    </location>
</feature>
<keyword evidence="5 6" id="KW-0472">Membrane</keyword>
<organism evidence="8 9">
    <name type="scientific">Galactobacter caseinivorans</name>
    <dbReference type="NCBI Taxonomy" id="2676123"/>
    <lineage>
        <taxon>Bacteria</taxon>
        <taxon>Bacillati</taxon>
        <taxon>Actinomycetota</taxon>
        <taxon>Actinomycetes</taxon>
        <taxon>Micrococcales</taxon>
        <taxon>Micrococcaceae</taxon>
        <taxon>Galactobacter</taxon>
    </lineage>
</organism>
<dbReference type="EMBL" id="QQXL01000004">
    <property type="protein sequence ID" value="RKW70560.1"/>
    <property type="molecule type" value="Genomic_DNA"/>
</dbReference>
<feature type="domain" description="Major facilitator superfamily (MFS) profile" evidence="7">
    <location>
        <begin position="1"/>
        <end position="406"/>
    </location>
</feature>
<evidence type="ECO:0000256" key="3">
    <source>
        <dbReference type="ARBA" id="ARBA00022692"/>
    </source>
</evidence>
<dbReference type="PRINTS" id="PR01036">
    <property type="entry name" value="TCRTETB"/>
</dbReference>
<evidence type="ECO:0000256" key="6">
    <source>
        <dbReference type="SAM" id="Phobius"/>
    </source>
</evidence>